<reference evidence="1 2" key="1">
    <citation type="submission" date="2016-04" db="EMBL/GenBank/DDBJ databases">
        <title>The genome of Intoshia linei affirms orthonectids as highly simplified spiralians.</title>
        <authorList>
            <person name="Mikhailov K.V."/>
            <person name="Slusarev G.S."/>
            <person name="Nikitin M.A."/>
            <person name="Logacheva M.D."/>
            <person name="Penin A."/>
            <person name="Aleoshin V."/>
            <person name="Panchin Y.V."/>
        </authorList>
    </citation>
    <scope>NUCLEOTIDE SEQUENCE [LARGE SCALE GENOMIC DNA]</scope>
    <source>
        <strain evidence="1">Intl2013</strain>
        <tissue evidence="1">Whole animal</tissue>
    </source>
</reference>
<dbReference type="Proteomes" id="UP000078046">
    <property type="component" value="Unassembled WGS sequence"/>
</dbReference>
<evidence type="ECO:0000313" key="2">
    <source>
        <dbReference type="Proteomes" id="UP000078046"/>
    </source>
</evidence>
<name>A0A177ATD6_9BILA</name>
<organism evidence="1 2">
    <name type="scientific">Intoshia linei</name>
    <dbReference type="NCBI Taxonomy" id="1819745"/>
    <lineage>
        <taxon>Eukaryota</taxon>
        <taxon>Metazoa</taxon>
        <taxon>Spiralia</taxon>
        <taxon>Lophotrochozoa</taxon>
        <taxon>Mesozoa</taxon>
        <taxon>Orthonectida</taxon>
        <taxon>Rhopaluridae</taxon>
        <taxon>Intoshia</taxon>
    </lineage>
</organism>
<keyword evidence="2" id="KW-1185">Reference proteome</keyword>
<evidence type="ECO:0000313" key="1">
    <source>
        <dbReference type="EMBL" id="OAF64633.1"/>
    </source>
</evidence>
<feature type="non-terminal residue" evidence="1">
    <location>
        <position position="343"/>
    </location>
</feature>
<dbReference type="EMBL" id="LWCA01001708">
    <property type="protein sequence ID" value="OAF64633.1"/>
    <property type="molecule type" value="Genomic_DNA"/>
</dbReference>
<protein>
    <submittedName>
        <fullName evidence="1">Uncharacterized protein</fullName>
    </submittedName>
</protein>
<accession>A0A177ATD6</accession>
<proteinExistence type="predicted"/>
<sequence>MQKNKVPIGRIIIYQNPKKVYYNYANYPNNIQFHSRNKKQKKLNPNRNPGIFDSVQRYISEISDKYRYAKSIQISAIIYKIKPKSIRQKIWKSKNQIVPIKVHEIVNVKNRNVVDEKNKIKNHKQNKNFKENYAKSNNVYRENQSKKKYVYSENQSNIINIKSKRCFENIQTNVSQIKPDLLSLNRTSYISENSKIKSSDGSDFGDEVTSNEWSEIIKLLSNIRIKKLVDTKRQIINERLDHVKIKQNLKYQKLPHVKNYNNEVILPSLNRPNIDETTEISVSFRDDHNEIIVINSITFRQIVPTCKRNSPDAKDVYKKLIITVSEHFIINYKGKCYFNSETK</sequence>
<dbReference type="AlphaFoldDB" id="A0A177ATD6"/>
<gene>
    <name evidence="1" type="ORF">A3Q56_07663</name>
</gene>
<comment type="caution">
    <text evidence="1">The sequence shown here is derived from an EMBL/GenBank/DDBJ whole genome shotgun (WGS) entry which is preliminary data.</text>
</comment>